<dbReference type="PANTHER" id="PTHR11059:SF0">
    <property type="entry name" value="DNA REPAIR PROTEIN RECN"/>
    <property type="match status" value="1"/>
</dbReference>
<evidence type="ECO:0000259" key="10">
    <source>
        <dbReference type="Pfam" id="PF02463"/>
    </source>
</evidence>
<dbReference type="AlphaFoldDB" id="A0A0B0IDZ4"/>
<dbReference type="FunFam" id="3.40.50.300:FF:000356">
    <property type="entry name" value="DNA repair protein RecN"/>
    <property type="match status" value="1"/>
</dbReference>
<dbReference type="NCBIfam" id="TIGR00634">
    <property type="entry name" value="recN"/>
    <property type="match status" value="1"/>
</dbReference>
<dbReference type="GO" id="GO:0006310">
    <property type="term" value="P:DNA recombination"/>
    <property type="evidence" value="ECO:0007669"/>
    <property type="project" value="InterPro"/>
</dbReference>
<dbReference type="GO" id="GO:0006281">
    <property type="term" value="P:DNA repair"/>
    <property type="evidence" value="ECO:0007669"/>
    <property type="project" value="UniProtKB-KW"/>
</dbReference>
<keyword evidence="6" id="KW-0067">ATP-binding</keyword>
<dbReference type="PANTHER" id="PTHR11059">
    <property type="entry name" value="DNA REPAIR PROTEIN RECN"/>
    <property type="match status" value="1"/>
</dbReference>
<keyword evidence="4" id="KW-0547">Nucleotide-binding</keyword>
<dbReference type="STRING" id="333138.LQ50_14840"/>
<accession>A0A0B0IDZ4</accession>
<keyword evidence="12" id="KW-1185">Reference proteome</keyword>
<dbReference type="NCBIfam" id="NF008121">
    <property type="entry name" value="PRK10869.1"/>
    <property type="match status" value="1"/>
</dbReference>
<proteinExistence type="inferred from homology"/>
<comment type="function">
    <text evidence="1 9">May be involved in recombinational repair of damaged DNA.</text>
</comment>
<dbReference type="Gene3D" id="3.40.50.300">
    <property type="entry name" value="P-loop containing nucleotide triphosphate hydrolases"/>
    <property type="match status" value="2"/>
</dbReference>
<dbReference type="FunFam" id="3.40.50.300:FF:000319">
    <property type="entry name" value="DNA repair protein RecN"/>
    <property type="match status" value="1"/>
</dbReference>
<evidence type="ECO:0000256" key="6">
    <source>
        <dbReference type="ARBA" id="ARBA00022840"/>
    </source>
</evidence>
<evidence type="ECO:0000256" key="2">
    <source>
        <dbReference type="ARBA" id="ARBA00009441"/>
    </source>
</evidence>
<evidence type="ECO:0000256" key="1">
    <source>
        <dbReference type="ARBA" id="ARBA00003618"/>
    </source>
</evidence>
<dbReference type="EMBL" id="JRJU01000018">
    <property type="protein sequence ID" value="KHF39530.1"/>
    <property type="molecule type" value="Genomic_DNA"/>
</dbReference>
<reference evidence="11 12" key="1">
    <citation type="submission" date="2014-09" db="EMBL/GenBank/DDBJ databases">
        <title>Genome sequencing and annotation of Bacillus Okhensis strain Kh10-101T.</title>
        <authorList>
            <person name="Prakash J.S."/>
        </authorList>
    </citation>
    <scope>NUCLEOTIDE SEQUENCE [LARGE SCALE GENOMIC DNA]</scope>
    <source>
        <strain evidence="12">Kh10-101T</strain>
    </source>
</reference>
<dbReference type="OrthoDB" id="9806954at2"/>
<dbReference type="GO" id="GO:0009432">
    <property type="term" value="P:SOS response"/>
    <property type="evidence" value="ECO:0007669"/>
    <property type="project" value="TreeGrafter"/>
</dbReference>
<dbReference type="InterPro" id="IPR003395">
    <property type="entry name" value="RecF/RecN/SMC_N"/>
</dbReference>
<evidence type="ECO:0000256" key="3">
    <source>
        <dbReference type="ARBA" id="ARBA00021315"/>
    </source>
</evidence>
<evidence type="ECO:0000256" key="9">
    <source>
        <dbReference type="PIRNR" id="PIRNR003128"/>
    </source>
</evidence>
<evidence type="ECO:0000256" key="7">
    <source>
        <dbReference type="ARBA" id="ARBA00023204"/>
    </source>
</evidence>
<comment type="caution">
    <text evidence="11">The sequence shown here is derived from an EMBL/GenBank/DDBJ whole genome shotgun (WGS) entry which is preliminary data.</text>
</comment>
<dbReference type="Proteomes" id="UP000030832">
    <property type="component" value="Unassembled WGS sequence"/>
</dbReference>
<gene>
    <name evidence="11" type="ORF">LQ50_14840</name>
</gene>
<dbReference type="eggNOG" id="COG0497">
    <property type="taxonomic scope" value="Bacteria"/>
</dbReference>
<evidence type="ECO:0000256" key="4">
    <source>
        <dbReference type="ARBA" id="ARBA00022741"/>
    </source>
</evidence>
<dbReference type="GO" id="GO:0043590">
    <property type="term" value="C:bacterial nucleoid"/>
    <property type="evidence" value="ECO:0007669"/>
    <property type="project" value="TreeGrafter"/>
</dbReference>
<dbReference type="InterPro" id="IPR027417">
    <property type="entry name" value="P-loop_NTPase"/>
</dbReference>
<dbReference type="SUPFAM" id="SSF52540">
    <property type="entry name" value="P-loop containing nucleoside triphosphate hydrolases"/>
    <property type="match status" value="2"/>
</dbReference>
<dbReference type="PIRSF" id="PIRSF003128">
    <property type="entry name" value="RecN"/>
    <property type="match status" value="1"/>
</dbReference>
<evidence type="ECO:0000256" key="5">
    <source>
        <dbReference type="ARBA" id="ARBA00022763"/>
    </source>
</evidence>
<evidence type="ECO:0000313" key="12">
    <source>
        <dbReference type="Proteomes" id="UP000030832"/>
    </source>
</evidence>
<organism evidence="11 12">
    <name type="scientific">Halalkalibacter okhensis</name>
    <dbReference type="NCBI Taxonomy" id="333138"/>
    <lineage>
        <taxon>Bacteria</taxon>
        <taxon>Bacillati</taxon>
        <taxon>Bacillota</taxon>
        <taxon>Bacilli</taxon>
        <taxon>Bacillales</taxon>
        <taxon>Bacillaceae</taxon>
        <taxon>Halalkalibacter</taxon>
    </lineage>
</organism>
<dbReference type="Pfam" id="PF02463">
    <property type="entry name" value="SMC_N"/>
    <property type="match status" value="1"/>
</dbReference>
<dbReference type="RefSeq" id="WP_034630406.1">
    <property type="nucleotide sequence ID" value="NZ_JRJU01000018.1"/>
</dbReference>
<dbReference type="InterPro" id="IPR004604">
    <property type="entry name" value="DNA_recomb/repair_RecN"/>
</dbReference>
<comment type="similarity">
    <text evidence="2 9">Belongs to the RecN family.</text>
</comment>
<dbReference type="GO" id="GO:0005524">
    <property type="term" value="F:ATP binding"/>
    <property type="evidence" value="ECO:0007669"/>
    <property type="project" value="UniProtKB-KW"/>
</dbReference>
<evidence type="ECO:0000256" key="8">
    <source>
        <dbReference type="ARBA" id="ARBA00033408"/>
    </source>
</evidence>
<keyword evidence="7 9" id="KW-0234">DNA repair</keyword>
<feature type="domain" description="RecF/RecN/SMC N-terminal" evidence="10">
    <location>
        <begin position="2"/>
        <end position="523"/>
    </location>
</feature>
<name>A0A0B0IDZ4_9BACI</name>
<sequence>MLIELSIQHFAIIDELTVQFEKGLTVLTGETGAGKSIIIDAIGLLLGGRGSAEYVRHGEKRAEIEGLFIVDDDHPIIKKAMDFGIDAQDSMFILRRNITSQGKSICRVNGKLVTLAILREIGQALVDIHGQHEHQALMQPEEHISMLDGYASRALTDTFKEYQTIFNRAQQLQKQVISLSKNEQELAQKTDLFQYQLEEIEQAKLAPEEDVHLMNERHKLAHSEKLFSLLQDSYLSLYGEGKGLDYINNAVSHLEEAVSIDQELKDLFESVSNSYYLLEEAAFALRDRLEQIEFDPNRLEFIEGRLHDIQRLKRKYGETVDDILVYASKVEEELDSIINKDDRISKLQNELDGLWQDLYIEAKALTSIRKEAACELTEAIHEQLRSLYMEKTIFDVRVLERAPGKQAPTINGKAIPFSHDGIDTVEFYLSTNPGELMKPLSKVASGGEISRIMLAIKSIFSNQQGVTSVIFDEVDTGVSGRVAQAIAEKIHAIAIGSQVLCITHLPQVAAMADSHLYIQKHEQNDRVKTSVKSLSTEEKISEIARMISGVEVTELTREHAKELLELAESLKQPV</sequence>
<protein>
    <recommendedName>
        <fullName evidence="3 9">DNA repair protein RecN</fullName>
    </recommendedName>
    <alternativeName>
        <fullName evidence="8 9">Recombination protein N</fullName>
    </alternativeName>
</protein>
<keyword evidence="5 9" id="KW-0227">DNA damage</keyword>
<dbReference type="CDD" id="cd03241">
    <property type="entry name" value="ABC_RecN"/>
    <property type="match status" value="2"/>
</dbReference>
<evidence type="ECO:0000313" key="11">
    <source>
        <dbReference type="EMBL" id="KHF39530.1"/>
    </source>
</evidence>